<dbReference type="OrthoDB" id="9802252at2"/>
<dbReference type="AlphaFoldDB" id="A0A420EFZ6"/>
<dbReference type="Pfam" id="PF06844">
    <property type="entry name" value="DUF1244"/>
    <property type="match status" value="1"/>
</dbReference>
<dbReference type="EMBL" id="RAQO01000004">
    <property type="protein sequence ID" value="RKF19583.1"/>
    <property type="molecule type" value="Genomic_DNA"/>
</dbReference>
<name>A0A420EFZ6_9ALTE</name>
<dbReference type="InterPro" id="IPR036810">
    <property type="entry name" value="SMc04008-like_sf"/>
</dbReference>
<gene>
    <name evidence="2" type="ORF">DBZ36_03715</name>
</gene>
<proteinExistence type="predicted"/>
<dbReference type="InterPro" id="IPR023163">
    <property type="entry name" value="SMc04008-like_domain"/>
</dbReference>
<dbReference type="SUPFAM" id="SSF158757">
    <property type="entry name" value="SMc04008-like"/>
    <property type="match status" value="1"/>
</dbReference>
<protein>
    <submittedName>
        <fullName evidence="2">DUF1244 domain-containing protein</fullName>
    </submittedName>
</protein>
<reference evidence="2 3" key="1">
    <citation type="submission" date="2018-09" db="EMBL/GenBank/DDBJ databases">
        <authorList>
            <person name="Wang Z."/>
        </authorList>
    </citation>
    <scope>NUCLEOTIDE SEQUENCE [LARGE SCALE GENOMIC DNA]</scope>
    <source>
        <strain evidence="2 3">ALS 81</strain>
    </source>
</reference>
<evidence type="ECO:0000313" key="2">
    <source>
        <dbReference type="EMBL" id="RKF19583.1"/>
    </source>
</evidence>
<dbReference type="Proteomes" id="UP000286482">
    <property type="component" value="Unassembled WGS sequence"/>
</dbReference>
<dbReference type="RefSeq" id="WP_120353588.1">
    <property type="nucleotide sequence ID" value="NZ_RAQO01000004.1"/>
</dbReference>
<accession>A0A420EFZ6</accession>
<organism evidence="2 3">
    <name type="scientific">Alginatibacterium sediminis</name>
    <dbReference type="NCBI Taxonomy" id="2164068"/>
    <lineage>
        <taxon>Bacteria</taxon>
        <taxon>Pseudomonadati</taxon>
        <taxon>Pseudomonadota</taxon>
        <taxon>Gammaproteobacteria</taxon>
        <taxon>Alteromonadales</taxon>
        <taxon>Alteromonadaceae</taxon>
        <taxon>Alginatibacterium</taxon>
    </lineage>
</organism>
<comment type="caution">
    <text evidence="2">The sequence shown here is derived from an EMBL/GenBank/DDBJ whole genome shotgun (WGS) entry which is preliminary data.</text>
</comment>
<feature type="domain" description="SMc04008-like" evidence="1">
    <location>
        <begin position="26"/>
        <end position="91"/>
    </location>
</feature>
<evidence type="ECO:0000259" key="1">
    <source>
        <dbReference type="Pfam" id="PF06844"/>
    </source>
</evidence>
<dbReference type="Gene3D" id="1.10.3340.10">
    <property type="entry name" value="SMc04008-like"/>
    <property type="match status" value="1"/>
</dbReference>
<evidence type="ECO:0000313" key="3">
    <source>
        <dbReference type="Proteomes" id="UP000286482"/>
    </source>
</evidence>
<keyword evidence="3" id="KW-1185">Reference proteome</keyword>
<sequence length="101" mass="11689">MLENNDAIQAAVLRRLLTHLDEHKEVQNIDLMNLADFCRNCLAKWTLAEAQVQGLNVEYSHAQEFVYGMPYAQWKSEHQLPATEEQMALFNAKQEAKTKQK</sequence>